<sequence>MDQLSFFEDSISSLPIDIADYIPSMFGKQESEHLLKKFINETPWIQRSVMMYGKEVLTPRLTAWCGDSDADFFISGGNTPPLPWTDDLLMMRERVEAAAGVKFNTVLLNYYRNGNDSVSWHDDQDGIPGRNKIVASVSLGQVRVFDIRNKVNPSIKYSIPLENGSYLLMKGDFQDHWQHRIAKSAKKMKERVNLTFRISNIK</sequence>
<dbReference type="PANTHER" id="PTHR31212:SF4">
    <property type="entry name" value="ALPHA-KETOGLUTARATE-DEPENDENT DIOXYGENASE ALKB HOMOLOG 3"/>
    <property type="match status" value="1"/>
</dbReference>
<dbReference type="InterPro" id="IPR037151">
    <property type="entry name" value="AlkB-like_sf"/>
</dbReference>
<dbReference type="Gene3D" id="2.60.120.590">
    <property type="entry name" value="Alpha-ketoglutarate-dependent dioxygenase AlkB-like"/>
    <property type="match status" value="1"/>
</dbReference>
<dbReference type="InterPro" id="IPR005123">
    <property type="entry name" value="Oxoglu/Fe-dep_dioxygenase_dom"/>
</dbReference>
<dbReference type="GO" id="GO:0006307">
    <property type="term" value="P:DNA alkylation repair"/>
    <property type="evidence" value="ECO:0007669"/>
    <property type="project" value="InterPro"/>
</dbReference>
<keyword evidence="3" id="KW-1185">Reference proteome</keyword>
<dbReference type="InterPro" id="IPR032854">
    <property type="entry name" value="ALKBH3"/>
</dbReference>
<evidence type="ECO:0000313" key="3">
    <source>
        <dbReference type="Proteomes" id="UP000638732"/>
    </source>
</evidence>
<proteinExistence type="predicted"/>
<dbReference type="Proteomes" id="UP000638732">
    <property type="component" value="Unassembled WGS sequence"/>
</dbReference>
<reference evidence="2" key="2">
    <citation type="submission" date="2020-10" db="EMBL/GenBank/DDBJ databases">
        <title>Mucilaginibacter sp. nov., isolated from soil.</title>
        <authorList>
            <person name="Jeon C.O."/>
        </authorList>
    </citation>
    <scope>NUCLEOTIDE SEQUENCE</scope>
    <source>
        <strain evidence="2">R11</strain>
    </source>
</reference>
<accession>A0A966DSK6</accession>
<gene>
    <name evidence="2" type="ORF">GSY63_10145</name>
</gene>
<protein>
    <submittedName>
        <fullName evidence="2">Alpha-ketoglutarate-dependent dioxygenase AlkB</fullName>
    </submittedName>
</protein>
<dbReference type="Pfam" id="PF13532">
    <property type="entry name" value="2OG-FeII_Oxy_2"/>
    <property type="match status" value="1"/>
</dbReference>
<organism evidence="2 3">
    <name type="scientific">Mucilaginibacter agri</name>
    <dbReference type="NCBI Taxonomy" id="2695265"/>
    <lineage>
        <taxon>Bacteria</taxon>
        <taxon>Pseudomonadati</taxon>
        <taxon>Bacteroidota</taxon>
        <taxon>Sphingobacteriia</taxon>
        <taxon>Sphingobacteriales</taxon>
        <taxon>Sphingobacteriaceae</taxon>
        <taxon>Mucilaginibacter</taxon>
    </lineage>
</organism>
<name>A0A966DSK6_9SPHI</name>
<keyword evidence="2" id="KW-0223">Dioxygenase</keyword>
<dbReference type="SUPFAM" id="SSF51197">
    <property type="entry name" value="Clavaminate synthase-like"/>
    <property type="match status" value="1"/>
</dbReference>
<evidence type="ECO:0000259" key="1">
    <source>
        <dbReference type="PROSITE" id="PS51471"/>
    </source>
</evidence>
<evidence type="ECO:0000313" key="2">
    <source>
        <dbReference type="EMBL" id="NCD69715.1"/>
    </source>
</evidence>
<dbReference type="PROSITE" id="PS51471">
    <property type="entry name" value="FE2OG_OXY"/>
    <property type="match status" value="1"/>
</dbReference>
<dbReference type="GO" id="GO:0051213">
    <property type="term" value="F:dioxygenase activity"/>
    <property type="evidence" value="ECO:0007669"/>
    <property type="project" value="UniProtKB-KW"/>
</dbReference>
<reference evidence="2" key="1">
    <citation type="submission" date="2020-01" db="EMBL/GenBank/DDBJ databases">
        <authorList>
            <person name="Seo Y.L."/>
        </authorList>
    </citation>
    <scope>NUCLEOTIDE SEQUENCE</scope>
    <source>
        <strain evidence="2">R11</strain>
    </source>
</reference>
<dbReference type="RefSeq" id="WP_166585701.1">
    <property type="nucleotide sequence ID" value="NZ_WWEO01000042.1"/>
</dbReference>
<dbReference type="PANTHER" id="PTHR31212">
    <property type="entry name" value="ALPHA-KETOGLUTARATE-DEPENDENT DIOXYGENASE ALKB HOMOLOG 3"/>
    <property type="match status" value="1"/>
</dbReference>
<dbReference type="EMBL" id="WWEO01000042">
    <property type="protein sequence ID" value="NCD69715.1"/>
    <property type="molecule type" value="Genomic_DNA"/>
</dbReference>
<dbReference type="AlphaFoldDB" id="A0A966DSK6"/>
<feature type="domain" description="Fe2OG dioxygenase" evidence="1">
    <location>
        <begin position="102"/>
        <end position="200"/>
    </location>
</feature>
<comment type="caution">
    <text evidence="2">The sequence shown here is derived from an EMBL/GenBank/DDBJ whole genome shotgun (WGS) entry which is preliminary data.</text>
</comment>
<keyword evidence="2" id="KW-0560">Oxidoreductase</keyword>
<dbReference type="InterPro" id="IPR027450">
    <property type="entry name" value="AlkB-like"/>
</dbReference>